<dbReference type="KEGG" id="rst:ATY39_05305"/>
<name>A0A143HB21_9BACL</name>
<reference evidence="2" key="2">
    <citation type="submission" date="2016-03" db="EMBL/GenBank/DDBJ databases">
        <authorList>
            <person name="Ploux O."/>
        </authorList>
    </citation>
    <scope>NUCLEOTIDE SEQUENCE [LARGE SCALE GENOMIC DNA]</scope>
    <source>
        <strain evidence="2">PP9</strain>
    </source>
</reference>
<sequence length="124" mass="14332">MNSTINTLLAEQGENVLKSMKELKRIAKKKGKARFNAFEKFCANQHSFGVYTFTDPAIQEMGEIKAFQENMEAFRNTFQVVSTDFDATMDISLVDSIYEATFTSYNEMVIEFNLLDRRLDAKRF</sequence>
<evidence type="ECO:0000313" key="1">
    <source>
        <dbReference type="EMBL" id="AMW98923.1"/>
    </source>
</evidence>
<reference evidence="1 2" key="1">
    <citation type="journal article" date="2016" name="Genome Announc.">
        <title>Whole-Genome Sequence of Rummeliibacillus stabekisii Strain PP9 Isolated from Antarctic Soil.</title>
        <authorList>
            <person name="da Mota F.F."/>
            <person name="Vollu R.E."/>
            <person name="Jurelevicius D."/>
            <person name="Seldin L."/>
        </authorList>
    </citation>
    <scope>NUCLEOTIDE SEQUENCE [LARGE SCALE GENOMIC DNA]</scope>
    <source>
        <strain evidence="1 2">PP9</strain>
    </source>
</reference>
<organism evidence="1 2">
    <name type="scientific">Rummeliibacillus stabekisii</name>
    <dbReference type="NCBI Taxonomy" id="241244"/>
    <lineage>
        <taxon>Bacteria</taxon>
        <taxon>Bacillati</taxon>
        <taxon>Bacillota</taxon>
        <taxon>Bacilli</taxon>
        <taxon>Bacillales</taxon>
        <taxon>Caryophanaceae</taxon>
        <taxon>Rummeliibacillus</taxon>
    </lineage>
</organism>
<evidence type="ECO:0000313" key="2">
    <source>
        <dbReference type="Proteomes" id="UP000076021"/>
    </source>
</evidence>
<dbReference type="OrthoDB" id="2454914at2"/>
<dbReference type="AlphaFoldDB" id="A0A143HB21"/>
<gene>
    <name evidence="1" type="ORF">ATY39_05305</name>
</gene>
<accession>A0A143HB21</accession>
<keyword evidence="2" id="KW-1185">Reference proteome</keyword>
<dbReference type="RefSeq" id="WP_066786866.1">
    <property type="nucleotide sequence ID" value="NZ_CP014806.1"/>
</dbReference>
<dbReference type="EMBL" id="CP014806">
    <property type="protein sequence ID" value="AMW98923.1"/>
    <property type="molecule type" value="Genomic_DNA"/>
</dbReference>
<dbReference type="Proteomes" id="UP000076021">
    <property type="component" value="Chromosome"/>
</dbReference>
<protein>
    <submittedName>
        <fullName evidence="1">Uncharacterized protein</fullName>
    </submittedName>
</protein>
<proteinExistence type="predicted"/>